<feature type="domain" description="Plastocyanin-like" evidence="7">
    <location>
        <begin position="39"/>
        <end position="141"/>
    </location>
</feature>
<evidence type="ECO:0000259" key="6">
    <source>
        <dbReference type="Pfam" id="PF07731"/>
    </source>
</evidence>
<dbReference type="Pfam" id="PF07731">
    <property type="entry name" value="Cu-oxidase_2"/>
    <property type="match status" value="1"/>
</dbReference>
<evidence type="ECO:0000313" key="8">
    <source>
        <dbReference type="EMBL" id="CAF2121320.1"/>
    </source>
</evidence>
<feature type="chain" id="PRO_5032422309" description="Laccase" evidence="4">
    <location>
        <begin position="21"/>
        <end position="573"/>
    </location>
</feature>
<dbReference type="PANTHER" id="PTHR11709:SF414">
    <property type="entry name" value="ADR239WP"/>
    <property type="match status" value="1"/>
</dbReference>
<dbReference type="InterPro" id="IPR008972">
    <property type="entry name" value="Cupredoxin"/>
</dbReference>
<dbReference type="AlphaFoldDB" id="A0A816VD45"/>
<dbReference type="PANTHER" id="PTHR11709">
    <property type="entry name" value="MULTI-COPPER OXIDASE"/>
    <property type="match status" value="1"/>
</dbReference>
<dbReference type="GO" id="GO:0016491">
    <property type="term" value="F:oxidoreductase activity"/>
    <property type="evidence" value="ECO:0007669"/>
    <property type="project" value="UniProtKB-KW"/>
</dbReference>
<keyword evidence="3" id="KW-0560">Oxidoreductase</keyword>
<evidence type="ECO:0000259" key="7">
    <source>
        <dbReference type="Pfam" id="PF07732"/>
    </source>
</evidence>
<evidence type="ECO:0000256" key="2">
    <source>
        <dbReference type="ARBA" id="ARBA00022723"/>
    </source>
</evidence>
<dbReference type="Pfam" id="PF07732">
    <property type="entry name" value="Cu-oxidase_3"/>
    <property type="match status" value="1"/>
</dbReference>
<proteinExistence type="inferred from homology"/>
<organism evidence="8 9">
    <name type="scientific">Rotaria magnacalcarata</name>
    <dbReference type="NCBI Taxonomy" id="392030"/>
    <lineage>
        <taxon>Eukaryota</taxon>
        <taxon>Metazoa</taxon>
        <taxon>Spiralia</taxon>
        <taxon>Gnathifera</taxon>
        <taxon>Rotifera</taxon>
        <taxon>Eurotatoria</taxon>
        <taxon>Bdelloidea</taxon>
        <taxon>Philodinida</taxon>
        <taxon>Philodinidae</taxon>
        <taxon>Rotaria</taxon>
    </lineage>
</organism>
<dbReference type="CDD" id="cd04205">
    <property type="entry name" value="CuRO_2_LCC_like"/>
    <property type="match status" value="1"/>
</dbReference>
<dbReference type="GO" id="GO:0005507">
    <property type="term" value="F:copper ion binding"/>
    <property type="evidence" value="ECO:0007669"/>
    <property type="project" value="InterPro"/>
</dbReference>
<dbReference type="InterPro" id="IPR045087">
    <property type="entry name" value="Cu-oxidase_fam"/>
</dbReference>
<dbReference type="Pfam" id="PF00394">
    <property type="entry name" value="Cu-oxidase"/>
    <property type="match status" value="1"/>
</dbReference>
<dbReference type="Gene3D" id="2.60.40.420">
    <property type="entry name" value="Cupredoxins - blue copper proteins"/>
    <property type="match status" value="3"/>
</dbReference>
<dbReference type="EMBL" id="CAJNRG010010325">
    <property type="protein sequence ID" value="CAF2121320.1"/>
    <property type="molecule type" value="Genomic_DNA"/>
</dbReference>
<evidence type="ECO:0000256" key="4">
    <source>
        <dbReference type="SAM" id="SignalP"/>
    </source>
</evidence>
<dbReference type="InterPro" id="IPR033138">
    <property type="entry name" value="Cu_oxidase_CS"/>
</dbReference>
<evidence type="ECO:0000259" key="5">
    <source>
        <dbReference type="Pfam" id="PF00394"/>
    </source>
</evidence>
<feature type="signal peptide" evidence="4">
    <location>
        <begin position="1"/>
        <end position="20"/>
    </location>
</feature>
<evidence type="ECO:0008006" key="10">
    <source>
        <dbReference type="Google" id="ProtNLM"/>
    </source>
</evidence>
<reference evidence="8" key="1">
    <citation type="submission" date="2021-02" db="EMBL/GenBank/DDBJ databases">
        <authorList>
            <person name="Nowell W R."/>
        </authorList>
    </citation>
    <scope>NUCLEOTIDE SEQUENCE</scope>
</reference>
<keyword evidence="4" id="KW-0732">Signal</keyword>
<protein>
    <recommendedName>
        <fullName evidence="10">Laccase</fullName>
    </recommendedName>
</protein>
<dbReference type="InterPro" id="IPR011707">
    <property type="entry name" value="Cu-oxidase-like_N"/>
</dbReference>
<gene>
    <name evidence="8" type="ORF">XDN619_LOCUS22769</name>
</gene>
<dbReference type="PROSITE" id="PS00080">
    <property type="entry name" value="MULTICOPPER_OXIDASE2"/>
    <property type="match status" value="1"/>
</dbReference>
<evidence type="ECO:0000256" key="1">
    <source>
        <dbReference type="ARBA" id="ARBA00010609"/>
    </source>
</evidence>
<comment type="similarity">
    <text evidence="1">Belongs to the multicopper oxidase family.</text>
</comment>
<sequence length="573" mass="64742">MYMAMRTFSTMLILLAMSEAATVYQTLYIDKIYPYRISGKPVMAANYSSPGPLIEAYEGDILIIRVINRLNVSTTLHWHGMYQIGTPDMDGAVGATQCPIPAGREFTYTFKAEPAGTAWYHGHWLEQYTDGLYGPIIIRRQVEPNWEFYDKEELLMVTDWYNEPAHSKLSSWYLSTANPDGIEPLPNAIVVNGKFTQSLFIPVSGASRIRFRVINGASLSMYTFSIDGLPLHIIELDQTATVPYSVSSFVINVAQRVSFYIDLSELNPIYSQSGSSPTNSIFIRFQAMTEMYPVDILNYNLPYYTQRYAYPTFFNSLYLAILSLDSNNSTPKYQPRDVNSMSQMASLPSDNNMLAARPFNLTNYIVPNPTHYLNLVVKFAVDSTGINRGYMNDVTYTFTGNYTKVRPNVFQGIKPETKEPLLQQMVNRPKTLGLPSPRVQAGSSLPTIQSDGYGHYLVPYQAVVDIFLNNTDNGEHPFHLHGADFWIIATSNYPQAENLYQQAYLKRDVVSVAANGWAKIRFIADNPGAWMFHCHIEWHMAAGLILTFVIAPNQLLAQGYTIFNTQYDLCRGV</sequence>
<feature type="domain" description="Plastocyanin-like" evidence="6">
    <location>
        <begin position="452"/>
        <end position="553"/>
    </location>
</feature>
<evidence type="ECO:0000256" key="3">
    <source>
        <dbReference type="ARBA" id="ARBA00023002"/>
    </source>
</evidence>
<dbReference type="Proteomes" id="UP000663887">
    <property type="component" value="Unassembled WGS sequence"/>
</dbReference>
<dbReference type="InterPro" id="IPR002355">
    <property type="entry name" value="Cu_oxidase_Cu_BS"/>
</dbReference>
<name>A0A816VD45_9BILA</name>
<dbReference type="PROSITE" id="PS00079">
    <property type="entry name" value="MULTICOPPER_OXIDASE1"/>
    <property type="match status" value="1"/>
</dbReference>
<dbReference type="SUPFAM" id="SSF49503">
    <property type="entry name" value="Cupredoxins"/>
    <property type="match status" value="3"/>
</dbReference>
<feature type="domain" description="Plastocyanin-like" evidence="5">
    <location>
        <begin position="154"/>
        <end position="264"/>
    </location>
</feature>
<dbReference type="InterPro" id="IPR011706">
    <property type="entry name" value="Cu-oxidase_C"/>
</dbReference>
<accession>A0A816VD45</accession>
<evidence type="ECO:0000313" key="9">
    <source>
        <dbReference type="Proteomes" id="UP000663887"/>
    </source>
</evidence>
<comment type="caution">
    <text evidence="8">The sequence shown here is derived from an EMBL/GenBank/DDBJ whole genome shotgun (WGS) entry which is preliminary data.</text>
</comment>
<dbReference type="InterPro" id="IPR001117">
    <property type="entry name" value="Cu-oxidase_2nd"/>
</dbReference>
<keyword evidence="2" id="KW-0479">Metal-binding</keyword>